<feature type="binding site" evidence="13">
    <location>
        <position position="91"/>
    </location>
    <ligand>
        <name>heme</name>
        <dbReference type="ChEBI" id="CHEBI:30413"/>
    </ligand>
</feature>
<feature type="binding site" description="axial binding residue" evidence="12">
    <location>
        <position position="381"/>
    </location>
    <ligand>
        <name>heme</name>
        <dbReference type="ChEBI" id="CHEBI:30413"/>
    </ligand>
    <ligandPart>
        <name>Fe</name>
        <dbReference type="ChEBI" id="CHEBI:18248"/>
    </ligandPart>
</feature>
<dbReference type="EC" id="1.11.1.6" evidence="3 10"/>
<evidence type="ECO:0000313" key="17">
    <source>
        <dbReference type="Proteomes" id="UP000195162"/>
    </source>
</evidence>
<keyword evidence="9 10" id="KW-0376">Hydrogen peroxide</keyword>
<evidence type="ECO:0000256" key="9">
    <source>
        <dbReference type="ARBA" id="ARBA00023324"/>
    </source>
</evidence>
<evidence type="ECO:0000256" key="3">
    <source>
        <dbReference type="ARBA" id="ARBA00012314"/>
    </source>
</evidence>
<feature type="domain" description="Catalase core" evidence="15">
    <location>
        <begin position="47"/>
        <end position="435"/>
    </location>
</feature>
<evidence type="ECO:0000256" key="13">
    <source>
        <dbReference type="PIRSR" id="PIRSR038927-3"/>
    </source>
</evidence>
<feature type="active site" evidence="11">
    <location>
        <position position="167"/>
    </location>
</feature>
<dbReference type="InterPro" id="IPR018028">
    <property type="entry name" value="Catalase"/>
</dbReference>
<comment type="cofactor">
    <cofactor evidence="1 10 12">
        <name>heme</name>
        <dbReference type="ChEBI" id="CHEBI:30413"/>
    </cofactor>
</comment>
<dbReference type="PROSITE" id="PS00437">
    <property type="entry name" value="CATALASE_1"/>
    <property type="match status" value="1"/>
</dbReference>
<evidence type="ECO:0000256" key="1">
    <source>
        <dbReference type="ARBA" id="ARBA00001971"/>
    </source>
</evidence>
<dbReference type="InterPro" id="IPR010582">
    <property type="entry name" value="Catalase_immune_responsive"/>
</dbReference>
<dbReference type="Pfam" id="PF00199">
    <property type="entry name" value="Catalase"/>
    <property type="match status" value="1"/>
</dbReference>
<feature type="binding site" evidence="13">
    <location>
        <position position="377"/>
    </location>
    <ligand>
        <name>heme</name>
        <dbReference type="ChEBI" id="CHEBI:30413"/>
    </ligand>
</feature>
<feature type="binding site" evidence="13">
    <location>
        <position position="180"/>
    </location>
    <ligand>
        <name>heme</name>
        <dbReference type="ChEBI" id="CHEBI:30413"/>
    </ligand>
</feature>
<evidence type="ECO:0000313" key="16">
    <source>
        <dbReference type="EMBL" id="OTU30425.1"/>
    </source>
</evidence>
<keyword evidence="7 10" id="KW-0560">Oxidoreductase</keyword>
<dbReference type="PANTHER" id="PTHR42821">
    <property type="entry name" value="CATALASE"/>
    <property type="match status" value="1"/>
</dbReference>
<dbReference type="SMART" id="SM01060">
    <property type="entry name" value="Catalase"/>
    <property type="match status" value="1"/>
</dbReference>
<dbReference type="InterPro" id="IPR041399">
    <property type="entry name" value="Catalase_large_C"/>
</dbReference>
<evidence type="ECO:0000256" key="2">
    <source>
        <dbReference type="ARBA" id="ARBA00010660"/>
    </source>
</evidence>
<dbReference type="AlphaFoldDB" id="A0A242U933"/>
<dbReference type="Gene3D" id="3.40.50.880">
    <property type="match status" value="1"/>
</dbReference>
<evidence type="ECO:0000256" key="5">
    <source>
        <dbReference type="ARBA" id="ARBA00022617"/>
    </source>
</evidence>
<feature type="compositionally biased region" description="Polar residues" evidence="14">
    <location>
        <begin position="1"/>
        <end position="14"/>
    </location>
</feature>
<comment type="caution">
    <text evidence="16">The sequence shown here is derived from an EMBL/GenBank/DDBJ whole genome shotgun (WGS) entry which is preliminary data.</text>
</comment>
<organism evidence="16 17">
    <name type="scientific">Acinetobacter pittii</name>
    <name type="common">Acinetobacter genomosp. 3</name>
    <dbReference type="NCBI Taxonomy" id="48296"/>
    <lineage>
        <taxon>Bacteria</taxon>
        <taxon>Pseudomonadati</taxon>
        <taxon>Pseudomonadota</taxon>
        <taxon>Gammaproteobacteria</taxon>
        <taxon>Moraxellales</taxon>
        <taxon>Moraxellaceae</taxon>
        <taxon>Acinetobacter</taxon>
        <taxon>Acinetobacter calcoaceticus/baumannii complex</taxon>
    </lineage>
</organism>
<evidence type="ECO:0000256" key="12">
    <source>
        <dbReference type="PIRSR" id="PIRSR038927-2"/>
    </source>
</evidence>
<dbReference type="Gene3D" id="1.20.1370.20">
    <property type="match status" value="1"/>
</dbReference>
<dbReference type="GO" id="GO:0005829">
    <property type="term" value="C:cytosol"/>
    <property type="evidence" value="ECO:0007669"/>
    <property type="project" value="TreeGrafter"/>
</dbReference>
<dbReference type="PRINTS" id="PR00067">
    <property type="entry name" value="CATALASE"/>
</dbReference>
<dbReference type="Pfam" id="PF06628">
    <property type="entry name" value="Catalase-rel"/>
    <property type="match status" value="1"/>
</dbReference>
<keyword evidence="5 10" id="KW-0349">Heme</keyword>
<keyword evidence="6 10" id="KW-0479">Metal-binding</keyword>
<feature type="binding site" evidence="13">
    <location>
        <position position="131"/>
    </location>
    <ligand>
        <name>heme</name>
        <dbReference type="ChEBI" id="CHEBI:30413"/>
    </ligand>
</feature>
<dbReference type="PROSITE" id="PS51402">
    <property type="entry name" value="CATALASE_3"/>
    <property type="match status" value="1"/>
</dbReference>
<accession>A0A242U933</accession>
<keyword evidence="4 10" id="KW-0575">Peroxidase</keyword>
<evidence type="ECO:0000256" key="6">
    <source>
        <dbReference type="ARBA" id="ARBA00022723"/>
    </source>
</evidence>
<dbReference type="GO" id="GO:0046872">
    <property type="term" value="F:metal ion binding"/>
    <property type="evidence" value="ECO:0007669"/>
    <property type="project" value="UniProtKB-KW"/>
</dbReference>
<gene>
    <name evidence="16" type="ORF">CAT59_00660</name>
</gene>
<dbReference type="InterPro" id="IPR002226">
    <property type="entry name" value="Catalase_haem_BS"/>
</dbReference>
<dbReference type="InterPro" id="IPR043156">
    <property type="entry name" value="Catalase_clade2_helical"/>
</dbReference>
<dbReference type="InterPro" id="IPR020835">
    <property type="entry name" value="Catalase_sf"/>
</dbReference>
<dbReference type="Pfam" id="PF18011">
    <property type="entry name" value="Catalase_C"/>
    <property type="match status" value="1"/>
</dbReference>
<dbReference type="PANTHER" id="PTHR42821:SF1">
    <property type="entry name" value="CATALASE-B"/>
    <property type="match status" value="1"/>
</dbReference>
<dbReference type="GO" id="GO:0006979">
    <property type="term" value="P:response to oxidative stress"/>
    <property type="evidence" value="ECO:0007669"/>
    <property type="project" value="InterPro"/>
</dbReference>
<comment type="function">
    <text evidence="10">Decomposes hydrogen peroxide into water and oxygen; serves to protect cells from the toxic effects of hydrogen peroxide.</text>
</comment>
<dbReference type="Proteomes" id="UP000195162">
    <property type="component" value="Unassembled WGS sequence"/>
</dbReference>
<evidence type="ECO:0000256" key="7">
    <source>
        <dbReference type="ARBA" id="ARBA00023002"/>
    </source>
</evidence>
<dbReference type="EMBL" id="NGIR01000008">
    <property type="protein sequence ID" value="OTU30425.1"/>
    <property type="molecule type" value="Genomic_DNA"/>
</dbReference>
<dbReference type="SUPFAM" id="SSF52317">
    <property type="entry name" value="Class I glutamine amidotransferase-like"/>
    <property type="match status" value="1"/>
</dbReference>
<dbReference type="NCBIfam" id="NF008422">
    <property type="entry name" value="PRK11249.1"/>
    <property type="match status" value="1"/>
</dbReference>
<evidence type="ECO:0000259" key="15">
    <source>
        <dbReference type="SMART" id="SM01060"/>
    </source>
</evidence>
<protein>
    <recommendedName>
        <fullName evidence="3 10">Catalase</fullName>
        <ecNumber evidence="3 10">1.11.1.6</ecNumber>
    </recommendedName>
</protein>
<evidence type="ECO:0000256" key="10">
    <source>
        <dbReference type="PIRNR" id="PIRNR038927"/>
    </source>
</evidence>
<reference evidence="16 17" key="1">
    <citation type="submission" date="2017-05" db="EMBL/GenBank/DDBJ databases">
        <authorList>
            <person name="Song R."/>
            <person name="Chenine A.L."/>
            <person name="Ruprecht R.M."/>
        </authorList>
    </citation>
    <scope>NUCLEOTIDE SEQUENCE [LARGE SCALE GENOMIC DNA]</scope>
    <source>
        <strain evidence="16 17">ARLG1955</strain>
    </source>
</reference>
<evidence type="ECO:0000256" key="8">
    <source>
        <dbReference type="ARBA" id="ARBA00023004"/>
    </source>
</evidence>
<feature type="binding site" evidence="13">
    <location>
        <position position="388"/>
    </location>
    <ligand>
        <name>heme</name>
        <dbReference type="ChEBI" id="CHEBI:30413"/>
    </ligand>
</feature>
<name>A0A242U933_ACIPI</name>
<sequence length="714" mass="80137">MNMTDNVKSTNKTSEMAGADAANKANTTQKTEQLDSVRDDATNEALTTNQGVKIADNENSLRAGIRGSTLLEDFILREKITHFDHERIPERIVHARGVGAHGYFQAYEGNERFTKAGFLTDPSIQTPIFVRFSTVQGPRGSADTVRDIRGFAIKFYTQEGNFDLVGNNAPVFFVQDGIKFPDFVHAVKPEPDTEMPTGATAHDTFWDFVSLVPESAHAVIWAMSDRAIPRNLRSIQGFGVHTFRLINAQGKSHFVKFHWTPKQGLSALVWDEAQKLAGKDPDFHRRDLYEAIENGVYPEWELGVQIVEEDDEMNFDFDLLDPTKIIPEELVPVTPIGRFVLNRNVDNFFAETEQVAFCPGHIVPGIDFTNDPLLQARLFSYTDTQLSRLGGPNFHQIPINKPVCPFHNNQRDGIHQHTIHKGQAAYQPNSIDNDWPAETPPAASNGGFESYPENISGHKLRQRSETFSDHFSQPRLYYKSLAPHEQKHVVDAYTFELSKVQRKHIRERQVQQILANIDLDLARQVGANLGIEVPDLTLDYKKTAVEKSAKLSFLAFPPEDIQGRKVAVLIHNLVKSDELEVMKNWAIKEGVTLHLLAPSLAPVKDHQDKIITADGMQMAEPSIAYDAVIIPDGDNLNAVMQDGVTRHYLLEAYKHLKPIAFLGNKSDLLEPLGLVADEGTLVEGEFQQIAEKFKNLIMAHRVWSREQIAAHVPA</sequence>
<dbReference type="InterPro" id="IPR024712">
    <property type="entry name" value="Catalase_clade2"/>
</dbReference>
<evidence type="ECO:0000256" key="4">
    <source>
        <dbReference type="ARBA" id="ARBA00022559"/>
    </source>
</evidence>
<dbReference type="Gene3D" id="2.40.180.10">
    <property type="entry name" value="Catalase core domain"/>
    <property type="match status" value="1"/>
</dbReference>
<keyword evidence="8 10" id="KW-0408">Iron</keyword>
<dbReference type="CDD" id="cd03132">
    <property type="entry name" value="GATase1_catalase"/>
    <property type="match status" value="1"/>
</dbReference>
<dbReference type="RefSeq" id="WP_079284146.1">
    <property type="nucleotide sequence ID" value="NZ_JADVOL010000002.1"/>
</dbReference>
<dbReference type="InterPro" id="IPR029062">
    <property type="entry name" value="Class_I_gatase-like"/>
</dbReference>
<feature type="active site" evidence="11">
    <location>
        <position position="94"/>
    </location>
</feature>
<comment type="catalytic activity">
    <reaction evidence="10">
        <text>2 H2O2 = O2 + 2 H2O</text>
        <dbReference type="Rhea" id="RHEA:20309"/>
        <dbReference type="ChEBI" id="CHEBI:15377"/>
        <dbReference type="ChEBI" id="CHEBI:15379"/>
        <dbReference type="ChEBI" id="CHEBI:16240"/>
        <dbReference type="EC" id="1.11.1.6"/>
    </reaction>
</comment>
<feature type="region of interest" description="Disordered" evidence="14">
    <location>
        <begin position="1"/>
        <end position="44"/>
    </location>
</feature>
<evidence type="ECO:0000256" key="11">
    <source>
        <dbReference type="PIRSR" id="PIRSR038927-1"/>
    </source>
</evidence>
<dbReference type="GO" id="GO:0042744">
    <property type="term" value="P:hydrogen peroxide catabolic process"/>
    <property type="evidence" value="ECO:0007669"/>
    <property type="project" value="UniProtKB-UniRule"/>
</dbReference>
<dbReference type="SUPFAM" id="SSF56634">
    <property type="entry name" value="Heme-dependent catalase-like"/>
    <property type="match status" value="1"/>
</dbReference>
<proteinExistence type="inferred from homology"/>
<dbReference type="FunFam" id="2.40.180.10:FF:000003">
    <property type="entry name" value="Catalase"/>
    <property type="match status" value="1"/>
</dbReference>
<dbReference type="GO" id="GO:0004096">
    <property type="term" value="F:catalase activity"/>
    <property type="evidence" value="ECO:0007669"/>
    <property type="project" value="UniProtKB-UniRule"/>
</dbReference>
<evidence type="ECO:0000256" key="14">
    <source>
        <dbReference type="SAM" id="MobiDB-lite"/>
    </source>
</evidence>
<dbReference type="InterPro" id="IPR011614">
    <property type="entry name" value="Catalase_core"/>
</dbReference>
<dbReference type="GO" id="GO:0020037">
    <property type="term" value="F:heme binding"/>
    <property type="evidence" value="ECO:0007669"/>
    <property type="project" value="UniProtKB-UniRule"/>
</dbReference>
<comment type="similarity">
    <text evidence="2">Belongs to the catalase family. HPII subfamily.</text>
</comment>
<feature type="compositionally biased region" description="Basic and acidic residues" evidence="14">
    <location>
        <begin position="32"/>
        <end position="41"/>
    </location>
</feature>
<dbReference type="PIRSF" id="PIRSF038927">
    <property type="entry name" value="Catalase_clade2"/>
    <property type="match status" value="1"/>
</dbReference>